<dbReference type="GO" id="GO:0005789">
    <property type="term" value="C:endoplasmic reticulum membrane"/>
    <property type="evidence" value="ECO:0007669"/>
    <property type="project" value="TreeGrafter"/>
</dbReference>
<dbReference type="InterPro" id="IPR039542">
    <property type="entry name" value="Erv_N"/>
</dbReference>
<dbReference type="InterPro" id="IPR045888">
    <property type="entry name" value="Erv"/>
</dbReference>
<evidence type="ECO:0000256" key="4">
    <source>
        <dbReference type="ARBA" id="ARBA00023136"/>
    </source>
</evidence>
<dbReference type="InterPro" id="IPR012936">
    <property type="entry name" value="Erv_C"/>
</dbReference>
<dbReference type="AlphaFoldDB" id="A0A316YZR6"/>
<dbReference type="OrthoDB" id="5541786at2759"/>
<proteinExistence type="predicted"/>
<sequence>MSDDSPLAGVRMFDAFPKTAPTHRRTTSRGGLATLLVAALLVLLCIGEVREYIGGAPAFAYDVQREIGSDMQINLDITVAMKCHYLTIDVRDAVGDRLHITASEFKKDGTTFEIGNAGRLDSLPSADLSPSRRISEGGASPSRGWFSKRQPFAPTYHVVPDGPACRIYGSAEVKKVTGNLHITTLGHGYWSWEHTDHKLMNLSHVVHEFSFGPYFPAIAQPLDGSVEVTHEHFQIYQYFLQIVPTRYVDAWRRALSTNQYSVTDYARAVEHGQGVPGLFFKYDIEPIVLTVRERSVPLWQFLVRLAGILGGVWTVAGFSLRVGERIGKVGYEALNGKEESPEQYARAYSSAYDVGYGAVPSTVSQRPQRPSGPTPYGSVRSTSQKWMERGSEAVVGGAREAWNAASTLSLPGQGHRKTESVQQRIFSEEGRAPW</sequence>
<dbReference type="GO" id="GO:0006888">
    <property type="term" value="P:endoplasmic reticulum to Golgi vesicle-mediated transport"/>
    <property type="evidence" value="ECO:0007669"/>
    <property type="project" value="TreeGrafter"/>
</dbReference>
<evidence type="ECO:0000313" key="8">
    <source>
        <dbReference type="EMBL" id="PWN94536.1"/>
    </source>
</evidence>
<dbReference type="GO" id="GO:0030134">
    <property type="term" value="C:COPII-coated ER to Golgi transport vesicle"/>
    <property type="evidence" value="ECO:0007669"/>
    <property type="project" value="TreeGrafter"/>
</dbReference>
<keyword evidence="3" id="KW-1133">Transmembrane helix</keyword>
<name>A0A316YZR6_9BASI</name>
<dbReference type="GeneID" id="37268644"/>
<feature type="region of interest" description="Disordered" evidence="5">
    <location>
        <begin position="359"/>
        <end position="384"/>
    </location>
</feature>
<dbReference type="Pfam" id="PF13850">
    <property type="entry name" value="ERGIC_N"/>
    <property type="match status" value="1"/>
</dbReference>
<feature type="compositionally biased region" description="Low complexity" evidence="5">
    <location>
        <begin position="123"/>
        <end position="132"/>
    </location>
</feature>
<feature type="region of interest" description="Disordered" evidence="5">
    <location>
        <begin position="406"/>
        <end position="434"/>
    </location>
</feature>
<evidence type="ECO:0000256" key="1">
    <source>
        <dbReference type="ARBA" id="ARBA00004370"/>
    </source>
</evidence>
<gene>
    <name evidence="8" type="ORF">FA09DRAFT_323782</name>
</gene>
<feature type="domain" description="Endoplasmic reticulum vesicle transporter N-terminal" evidence="7">
    <location>
        <begin position="11"/>
        <end position="97"/>
    </location>
</feature>
<accession>A0A316YZR6</accession>
<dbReference type="Proteomes" id="UP000245946">
    <property type="component" value="Unassembled WGS sequence"/>
</dbReference>
<dbReference type="STRING" id="58919.A0A316YZR6"/>
<feature type="region of interest" description="Disordered" evidence="5">
    <location>
        <begin position="123"/>
        <end position="146"/>
    </location>
</feature>
<evidence type="ECO:0000256" key="3">
    <source>
        <dbReference type="ARBA" id="ARBA00022989"/>
    </source>
</evidence>
<evidence type="ECO:0000259" key="6">
    <source>
        <dbReference type="Pfam" id="PF07970"/>
    </source>
</evidence>
<organism evidence="8 9">
    <name type="scientific">Tilletiopsis washingtonensis</name>
    <dbReference type="NCBI Taxonomy" id="58919"/>
    <lineage>
        <taxon>Eukaryota</taxon>
        <taxon>Fungi</taxon>
        <taxon>Dikarya</taxon>
        <taxon>Basidiomycota</taxon>
        <taxon>Ustilaginomycotina</taxon>
        <taxon>Exobasidiomycetes</taxon>
        <taxon>Entylomatales</taxon>
        <taxon>Entylomatales incertae sedis</taxon>
        <taxon>Tilletiopsis</taxon>
    </lineage>
</organism>
<dbReference type="GO" id="GO:0000139">
    <property type="term" value="C:Golgi membrane"/>
    <property type="evidence" value="ECO:0007669"/>
    <property type="project" value="TreeGrafter"/>
</dbReference>
<dbReference type="PANTHER" id="PTHR10984:SF81">
    <property type="entry name" value="ER-DERIVED VESICLES PROTEIN ERV41"/>
    <property type="match status" value="1"/>
</dbReference>
<feature type="domain" description="Endoplasmic reticulum vesicle transporter C-terminal" evidence="6">
    <location>
        <begin position="164"/>
        <end position="317"/>
    </location>
</feature>
<dbReference type="RefSeq" id="XP_025594815.1">
    <property type="nucleotide sequence ID" value="XM_025741100.1"/>
</dbReference>
<evidence type="ECO:0000256" key="5">
    <source>
        <dbReference type="SAM" id="MobiDB-lite"/>
    </source>
</evidence>
<dbReference type="EMBL" id="KZ819311">
    <property type="protein sequence ID" value="PWN94536.1"/>
    <property type="molecule type" value="Genomic_DNA"/>
</dbReference>
<keyword evidence="2" id="KW-0812">Transmembrane</keyword>
<evidence type="ECO:0000256" key="2">
    <source>
        <dbReference type="ARBA" id="ARBA00022692"/>
    </source>
</evidence>
<dbReference type="Pfam" id="PF07970">
    <property type="entry name" value="COPIIcoated_ERV"/>
    <property type="match status" value="1"/>
</dbReference>
<evidence type="ECO:0000313" key="9">
    <source>
        <dbReference type="Proteomes" id="UP000245946"/>
    </source>
</evidence>
<evidence type="ECO:0000259" key="7">
    <source>
        <dbReference type="Pfam" id="PF13850"/>
    </source>
</evidence>
<comment type="subcellular location">
    <subcellularLocation>
        <location evidence="1">Membrane</location>
    </subcellularLocation>
</comment>
<protein>
    <submittedName>
        <fullName evidence="8">DUF1692-domain-containing protein</fullName>
    </submittedName>
</protein>
<dbReference type="GO" id="GO:0006890">
    <property type="term" value="P:retrograde vesicle-mediated transport, Golgi to endoplasmic reticulum"/>
    <property type="evidence" value="ECO:0007669"/>
    <property type="project" value="TreeGrafter"/>
</dbReference>
<keyword evidence="4" id="KW-0472">Membrane</keyword>
<dbReference type="PANTHER" id="PTHR10984">
    <property type="entry name" value="ENDOPLASMIC RETICULUM-GOLGI INTERMEDIATE COMPARTMENT PROTEIN"/>
    <property type="match status" value="1"/>
</dbReference>
<reference evidence="8 9" key="1">
    <citation type="journal article" date="2018" name="Mol. Biol. Evol.">
        <title>Broad Genomic Sampling Reveals a Smut Pathogenic Ancestry of the Fungal Clade Ustilaginomycotina.</title>
        <authorList>
            <person name="Kijpornyongpan T."/>
            <person name="Mondo S.J."/>
            <person name="Barry K."/>
            <person name="Sandor L."/>
            <person name="Lee J."/>
            <person name="Lipzen A."/>
            <person name="Pangilinan J."/>
            <person name="LaButti K."/>
            <person name="Hainaut M."/>
            <person name="Henrissat B."/>
            <person name="Grigoriev I.V."/>
            <person name="Spatafora J.W."/>
            <person name="Aime M.C."/>
        </authorList>
    </citation>
    <scope>NUCLEOTIDE SEQUENCE [LARGE SCALE GENOMIC DNA]</scope>
    <source>
        <strain evidence="8 9">MCA 4186</strain>
    </source>
</reference>
<keyword evidence="9" id="KW-1185">Reference proteome</keyword>